<dbReference type="eggNOG" id="COG0454">
    <property type="taxonomic scope" value="Bacteria"/>
</dbReference>
<dbReference type="RefSeq" id="WP_003409285.1">
    <property type="nucleotide sequence ID" value="NZ_ACOM01000005.1"/>
</dbReference>
<dbReference type="InterPro" id="IPR000182">
    <property type="entry name" value="GNAT_dom"/>
</dbReference>
<dbReference type="Gene3D" id="3.40.630.30">
    <property type="match status" value="1"/>
</dbReference>
<organism evidence="2 3">
    <name type="scientific">Clostridium butyricum E4 str. BoNT E BL5262</name>
    <dbReference type="NCBI Taxonomy" id="632245"/>
    <lineage>
        <taxon>Bacteria</taxon>
        <taxon>Bacillati</taxon>
        <taxon>Bacillota</taxon>
        <taxon>Clostridia</taxon>
        <taxon>Eubacteriales</taxon>
        <taxon>Clostridiaceae</taxon>
        <taxon>Clostridium</taxon>
    </lineage>
</organism>
<dbReference type="Pfam" id="PF00583">
    <property type="entry name" value="Acetyltransf_1"/>
    <property type="match status" value="1"/>
</dbReference>
<dbReference type="InterPro" id="IPR016181">
    <property type="entry name" value="Acyl_CoA_acyltransferase"/>
</dbReference>
<keyword evidence="3" id="KW-1185">Reference proteome</keyword>
<sequence length="179" mass="20916">MIKINERNEVTLRIAKKDELPKFKKNLQEAFAVAIVEEFGSNLNEPIPSDKDIEQSFNEAGTVIYHIILEGKKVGGAVININELTQHNSLELFFIYKSEHSHGLGYKAWKAIEKQYPETKIWETCTPYFEKRNIHFYVNKCGFKIVEYFNKNNPDPHAPEYEDLPGSEDLFRFEKIMKK</sequence>
<gene>
    <name evidence="2" type="ORF">CLP_3036</name>
</gene>
<feature type="domain" description="N-acetyltransferase" evidence="1">
    <location>
        <begin position="10"/>
        <end position="165"/>
    </location>
</feature>
<evidence type="ECO:0000313" key="3">
    <source>
        <dbReference type="Proteomes" id="UP000003081"/>
    </source>
</evidence>
<dbReference type="HOGENOM" id="CLU_096795_1_0_9"/>
<protein>
    <submittedName>
        <fullName evidence="2">YrkN</fullName>
    </submittedName>
</protein>
<dbReference type="EMBL" id="ACOM01000005">
    <property type="protein sequence ID" value="EEP54769.1"/>
    <property type="molecule type" value="Genomic_DNA"/>
</dbReference>
<name>C4IH76_CLOBU</name>
<evidence type="ECO:0000313" key="2">
    <source>
        <dbReference type="EMBL" id="EEP54769.1"/>
    </source>
</evidence>
<dbReference type="PROSITE" id="PS51186">
    <property type="entry name" value="GNAT"/>
    <property type="match status" value="1"/>
</dbReference>
<accession>C4IH76</accession>
<evidence type="ECO:0000259" key="1">
    <source>
        <dbReference type="PROSITE" id="PS51186"/>
    </source>
</evidence>
<dbReference type="GO" id="GO:0016747">
    <property type="term" value="F:acyltransferase activity, transferring groups other than amino-acyl groups"/>
    <property type="evidence" value="ECO:0007669"/>
    <property type="project" value="InterPro"/>
</dbReference>
<reference evidence="2 3" key="1">
    <citation type="submission" date="2009-08" db="EMBL/GenBank/DDBJ databases">
        <authorList>
            <person name="Shrivastava S."/>
            <person name="Brinkac L.B."/>
            <person name="Brown J.L."/>
            <person name="Bruce D.B."/>
            <person name="Detter C."/>
            <person name="Green L.D."/>
            <person name="Munk C.A."/>
            <person name="Rogers Y.C."/>
            <person name="Tapia R."/>
            <person name="Sims D.R."/>
            <person name="Smith L.A."/>
            <person name="Smith T.J."/>
            <person name="Sutton G."/>
            <person name="Brettin T."/>
        </authorList>
    </citation>
    <scope>NUCLEOTIDE SEQUENCE [LARGE SCALE GENOMIC DNA]</scope>
    <source>
        <strain evidence="3">E4 str. BoNT E BL5262</strain>
    </source>
</reference>
<comment type="caution">
    <text evidence="2">The sequence shown here is derived from an EMBL/GenBank/DDBJ whole genome shotgun (WGS) entry which is preliminary data.</text>
</comment>
<proteinExistence type="predicted"/>
<dbReference type="Proteomes" id="UP000003081">
    <property type="component" value="Unassembled WGS sequence"/>
</dbReference>
<dbReference type="SUPFAM" id="SSF55729">
    <property type="entry name" value="Acyl-CoA N-acyltransferases (Nat)"/>
    <property type="match status" value="1"/>
</dbReference>
<dbReference type="AlphaFoldDB" id="C4IH76"/>